<keyword evidence="2" id="KW-1133">Transmembrane helix</keyword>
<organism evidence="3 4">
    <name type="scientific">Actinoplanes missouriensis (strain ATCC 14538 / DSM 43046 / CBS 188.64 / JCM 3121 / NBRC 102363 / NCIMB 12654 / NRRL B-3342 / UNCC 431)</name>
    <dbReference type="NCBI Taxonomy" id="512565"/>
    <lineage>
        <taxon>Bacteria</taxon>
        <taxon>Bacillati</taxon>
        <taxon>Actinomycetota</taxon>
        <taxon>Actinomycetes</taxon>
        <taxon>Micromonosporales</taxon>
        <taxon>Micromonosporaceae</taxon>
        <taxon>Actinoplanes</taxon>
    </lineage>
</organism>
<dbReference type="STRING" id="512565.AMIS_58030"/>
<dbReference type="EMBL" id="AP012319">
    <property type="protein sequence ID" value="BAL91023.1"/>
    <property type="molecule type" value="Genomic_DNA"/>
</dbReference>
<proteinExistence type="predicted"/>
<feature type="transmembrane region" description="Helical" evidence="2">
    <location>
        <begin position="218"/>
        <end position="238"/>
    </location>
</feature>
<dbReference type="eggNOG" id="COG3391">
    <property type="taxonomic scope" value="Bacteria"/>
</dbReference>
<dbReference type="HOGENOM" id="CLU_456832_0_0_11"/>
<sequence>MALDDDTASGLPALSHRDSAIRPGSTPAELSALLAEVLRQAGPPVPRRLTVIHPVGWEEAHRTAMTRATAAAGVSGPSFLIGPVAVAHSVATGLRRRRAAAVVTLGGPVAEVAVVVRTRSGFTVVGEPSSVLVPHTPEGRRRVVGELLTTVSGAGLTSEQLAGVYVVGDTEPGAPLAAEIQKTLGVATSARRELENAAVDGALSAYPRNRRRSGWRRTLLAAAAVIALLGAAVAGVQARGGPEAAGARFVAATAAPAPLVHLLDPDAGTLITLDTATGRTTPASPLPASEADWFRLTPDGRTAVTGNIDGVTLIDTATRRVRHHVHLTGATSTVISADSRTVYVLTWPDPARPAMIVPVDTATGTAGTPIPAGRRAGQPAGGPDGVIYLLEPARKGADARLSIVETATGSRRQIALHPSSREIALTPDGRTLYVAADRRLSSYDTVTGTMRAPITLPRRITAMAVTPDGRSLYALGAGAAVAVDVATGRVRAEIPLPGVGNAWRLSAAPGGRRVYAYGSTDVPAIGWIDTATDRAGPPITVGAQPWEIVHRADGDASYVLTRAPGNRSALVTVDAVSGTAGRVFDLPAGPVVIATPG</sequence>
<evidence type="ECO:0000313" key="3">
    <source>
        <dbReference type="EMBL" id="BAL91023.1"/>
    </source>
</evidence>
<keyword evidence="4" id="KW-1185">Reference proteome</keyword>
<keyword evidence="2" id="KW-0812">Transmembrane</keyword>
<dbReference type="Gene3D" id="3.30.420.40">
    <property type="match status" value="2"/>
</dbReference>
<dbReference type="InterPro" id="IPR051200">
    <property type="entry name" value="Host-pathogen_enzymatic-act"/>
</dbReference>
<keyword evidence="2" id="KW-0472">Membrane</keyword>
<feature type="region of interest" description="Disordered" evidence="1">
    <location>
        <begin position="1"/>
        <end position="23"/>
    </location>
</feature>
<dbReference type="Proteomes" id="UP000007882">
    <property type="component" value="Chromosome"/>
</dbReference>
<reference evidence="3 4" key="1">
    <citation type="submission" date="2012-02" db="EMBL/GenBank/DDBJ databases">
        <title>Complete genome sequence of Actinoplanes missouriensis 431 (= NBRC 102363).</title>
        <authorList>
            <person name="Ohnishi Y."/>
            <person name="Ishikawa J."/>
            <person name="Sekine M."/>
            <person name="Hosoyama A."/>
            <person name="Harada T."/>
            <person name="Narita H."/>
            <person name="Hata T."/>
            <person name="Konno Y."/>
            <person name="Tutikane K."/>
            <person name="Fujita N."/>
            <person name="Horinouchi S."/>
            <person name="Hayakawa M."/>
        </authorList>
    </citation>
    <scope>NUCLEOTIDE SEQUENCE [LARGE SCALE GENOMIC DNA]</scope>
    <source>
        <strain evidence="4">ATCC 14538 / DSM 43046 / CBS 188.64 / JCM 3121 / NBRC 102363 / NCIMB 12654 / NRRL B-3342 / UNCC 431</strain>
    </source>
</reference>
<dbReference type="PANTHER" id="PTHR47197:SF3">
    <property type="entry name" value="DIHYDRO-HEME D1 DEHYDROGENASE"/>
    <property type="match status" value="1"/>
</dbReference>
<dbReference type="KEGG" id="ams:AMIS_58030"/>
<name>I0HDD6_ACTM4</name>
<dbReference type="PANTHER" id="PTHR47197">
    <property type="entry name" value="PROTEIN NIRF"/>
    <property type="match status" value="1"/>
</dbReference>
<dbReference type="InterPro" id="IPR015943">
    <property type="entry name" value="WD40/YVTN_repeat-like_dom_sf"/>
</dbReference>
<dbReference type="AlphaFoldDB" id="I0HDD6"/>
<dbReference type="SUPFAM" id="SSF50974">
    <property type="entry name" value="Nitrous oxide reductase, N-terminal domain"/>
    <property type="match status" value="1"/>
</dbReference>
<dbReference type="InterPro" id="IPR011045">
    <property type="entry name" value="N2O_reductase_N"/>
</dbReference>
<accession>I0HDD6</accession>
<evidence type="ECO:0000313" key="4">
    <source>
        <dbReference type="Proteomes" id="UP000007882"/>
    </source>
</evidence>
<evidence type="ECO:0000256" key="1">
    <source>
        <dbReference type="SAM" id="MobiDB-lite"/>
    </source>
</evidence>
<dbReference type="PATRIC" id="fig|512565.3.peg.5801"/>
<protein>
    <submittedName>
        <fullName evidence="3">Uncharacterized protein</fullName>
    </submittedName>
</protein>
<dbReference type="Gene3D" id="2.130.10.10">
    <property type="entry name" value="YVTN repeat-like/Quinoprotein amine dehydrogenase"/>
    <property type="match status" value="2"/>
</dbReference>
<gene>
    <name evidence="3" type="ordered locus">AMIS_58030</name>
</gene>
<evidence type="ECO:0000256" key="2">
    <source>
        <dbReference type="SAM" id="Phobius"/>
    </source>
</evidence>